<dbReference type="Pfam" id="PF01485">
    <property type="entry name" value="IBR"/>
    <property type="match status" value="2"/>
</dbReference>
<keyword evidence="7" id="KW-0808">Transferase</keyword>
<dbReference type="Gene3D" id="1.20.120.1750">
    <property type="match status" value="2"/>
</dbReference>
<dbReference type="InterPro" id="IPR047548">
    <property type="entry name" value="Rcat_RBR_RNF14"/>
</dbReference>
<evidence type="ECO:0000256" key="13">
    <source>
        <dbReference type="ARBA" id="ARBA00044508"/>
    </source>
</evidence>
<dbReference type="InterPro" id="IPR007527">
    <property type="entry name" value="Znf_SWIM"/>
</dbReference>
<feature type="domain" description="SWIM-type" evidence="18">
    <location>
        <begin position="1504"/>
        <end position="1531"/>
    </location>
</feature>
<evidence type="ECO:0000256" key="11">
    <source>
        <dbReference type="ARBA" id="ARBA00022786"/>
    </source>
</evidence>
<dbReference type="InterPro" id="IPR001841">
    <property type="entry name" value="Znf_RING"/>
</dbReference>
<dbReference type="PROSITE" id="PS00518">
    <property type="entry name" value="ZF_RING_1"/>
    <property type="match status" value="2"/>
</dbReference>
<evidence type="ECO:0000256" key="8">
    <source>
        <dbReference type="ARBA" id="ARBA00022723"/>
    </source>
</evidence>
<dbReference type="PROSITE" id="PS50908">
    <property type="entry name" value="RWD"/>
    <property type="match status" value="1"/>
</dbReference>
<evidence type="ECO:0000313" key="21">
    <source>
        <dbReference type="Proteomes" id="UP001161247"/>
    </source>
</evidence>
<dbReference type="InterPro" id="IPR031127">
    <property type="entry name" value="E3_UB_ligase_RBR"/>
</dbReference>
<evidence type="ECO:0000256" key="10">
    <source>
        <dbReference type="ARBA" id="ARBA00022771"/>
    </source>
</evidence>
<dbReference type="Proteomes" id="UP001161247">
    <property type="component" value="Chromosome 2"/>
</dbReference>
<feature type="compositionally biased region" description="Basic and acidic residues" evidence="15">
    <location>
        <begin position="687"/>
        <end position="697"/>
    </location>
</feature>
<keyword evidence="10 14" id="KW-0863">Zinc-finger</keyword>
<comment type="similarity">
    <text evidence="13">Belongs to the RBR family. RNF14 subfamily.</text>
</comment>
<feature type="region of interest" description="Disordered" evidence="15">
    <location>
        <begin position="1337"/>
        <end position="1379"/>
    </location>
</feature>
<feature type="domain" description="RING-type" evidence="19">
    <location>
        <begin position="381"/>
        <end position="606"/>
    </location>
</feature>
<feature type="compositionally biased region" description="Polar residues" evidence="15">
    <location>
        <begin position="42"/>
        <end position="59"/>
    </location>
</feature>
<dbReference type="SMART" id="SM00647">
    <property type="entry name" value="IBR"/>
    <property type="match status" value="4"/>
</dbReference>
<accession>A0AAV1CJN1</accession>
<dbReference type="Gene3D" id="3.30.40.10">
    <property type="entry name" value="Zinc/RING finger domain, C3HC4 (zinc finger)"/>
    <property type="match status" value="2"/>
</dbReference>
<name>A0AAV1CJN1_OLDCO</name>
<feature type="compositionally biased region" description="Basic residues" evidence="15">
    <location>
        <begin position="1"/>
        <end position="22"/>
    </location>
</feature>
<reference evidence="20" key="1">
    <citation type="submission" date="2023-03" db="EMBL/GenBank/DDBJ databases">
        <authorList>
            <person name="Julca I."/>
        </authorList>
    </citation>
    <scope>NUCLEOTIDE SEQUENCE</scope>
</reference>
<feature type="compositionally biased region" description="Polar residues" evidence="15">
    <location>
        <begin position="755"/>
        <end position="767"/>
    </location>
</feature>
<protein>
    <recommendedName>
        <fullName evidence="6">RBR-type E3 ubiquitin transferase</fullName>
        <ecNumber evidence="6">2.3.2.31</ecNumber>
    </recommendedName>
</protein>
<dbReference type="CDD" id="cd20354">
    <property type="entry name" value="Rcat_RBR_RNF14"/>
    <property type="match status" value="1"/>
</dbReference>
<comment type="similarity">
    <text evidence="5">Belongs to the RBR family. Ariadne subfamily.</text>
</comment>
<feature type="compositionally biased region" description="Basic and acidic residues" evidence="15">
    <location>
        <begin position="739"/>
        <end position="753"/>
    </location>
</feature>
<dbReference type="Pfam" id="PF05773">
    <property type="entry name" value="RWD"/>
    <property type="match status" value="1"/>
</dbReference>
<dbReference type="SMART" id="SM00591">
    <property type="entry name" value="RWD"/>
    <property type="match status" value="1"/>
</dbReference>
<comment type="pathway">
    <text evidence="4">Protein modification; protein ubiquitination.</text>
</comment>
<organism evidence="20 21">
    <name type="scientific">Oldenlandia corymbosa var. corymbosa</name>
    <dbReference type="NCBI Taxonomy" id="529605"/>
    <lineage>
        <taxon>Eukaryota</taxon>
        <taxon>Viridiplantae</taxon>
        <taxon>Streptophyta</taxon>
        <taxon>Embryophyta</taxon>
        <taxon>Tracheophyta</taxon>
        <taxon>Spermatophyta</taxon>
        <taxon>Magnoliopsida</taxon>
        <taxon>eudicotyledons</taxon>
        <taxon>Gunneridae</taxon>
        <taxon>Pentapetalae</taxon>
        <taxon>asterids</taxon>
        <taxon>lamiids</taxon>
        <taxon>Gentianales</taxon>
        <taxon>Rubiaceae</taxon>
        <taxon>Rubioideae</taxon>
        <taxon>Spermacoceae</taxon>
        <taxon>Hedyotis-Oldenlandia complex</taxon>
        <taxon>Oldenlandia</taxon>
    </lineage>
</organism>
<evidence type="ECO:0000256" key="3">
    <source>
        <dbReference type="ARBA" id="ARBA00003976"/>
    </source>
</evidence>
<proteinExistence type="inferred from homology"/>
<feature type="region of interest" description="Disordered" evidence="15">
    <location>
        <begin position="1"/>
        <end position="164"/>
    </location>
</feature>
<dbReference type="InterPro" id="IPR016135">
    <property type="entry name" value="UBQ-conjugating_enzyme/RWD"/>
</dbReference>
<keyword evidence="12" id="KW-0862">Zinc</keyword>
<dbReference type="GO" id="GO:0061630">
    <property type="term" value="F:ubiquitin protein ligase activity"/>
    <property type="evidence" value="ECO:0007669"/>
    <property type="project" value="UniProtKB-EC"/>
</dbReference>
<dbReference type="InterPro" id="IPR002867">
    <property type="entry name" value="IBR_dom"/>
</dbReference>
<feature type="domain" description="RWD" evidence="17">
    <location>
        <begin position="196"/>
        <end position="330"/>
    </location>
</feature>
<dbReference type="CDD" id="cd23821">
    <property type="entry name" value="RWD_IMPACT"/>
    <property type="match status" value="1"/>
</dbReference>
<dbReference type="InterPro" id="IPR017907">
    <property type="entry name" value="Znf_RING_CS"/>
</dbReference>
<dbReference type="SMART" id="SM00184">
    <property type="entry name" value="RING"/>
    <property type="match status" value="4"/>
</dbReference>
<dbReference type="PROSITE" id="PS50966">
    <property type="entry name" value="ZF_SWIM"/>
    <property type="match status" value="1"/>
</dbReference>
<feature type="compositionally biased region" description="Basic residues" evidence="15">
    <location>
        <begin position="68"/>
        <end position="80"/>
    </location>
</feature>
<sequence>MSSRRGGYRRGGKQSQFHHPRQHDRNDELWTVKPIHDDAGIATSSSDQNANHPTTTAQSAGVAEFVPRNRKFQQNRRNSRRDKQNRRPEVGSVSSSERSYEEEKSIEQPSISNSCDSRLNGSGKCSGDVELKRDDDKFENVDVNENDEERKPQGSVSGDEEEVDEVQRRLQEFSLIFQEPELLEEQLKVNDQAQEDELLAMEAIYGDTMFILDRQNGLRCFQIHIHVDTPKEVSVSVNLSSSTVLEREVDTPEFSYSFKVDYLPPIILTCVLPHSYPSHSPPYFTISVLWLNSAKISTLCGILDSIWNEQSGQEVIYQWVEWLRSSCLPLLGFDREIILGPCGGLHEGDKRAISRSVSAEVDIPLIKSYNDEQRSENFSKDLHECCICFSEFPGTEFARLPCQHFFCWTCMKTYAEMHVKEGTVNKLLCPTAKCWGMIPPGLLRRLLGDDEYERWESMLLQKTLESMSDVTYCPRCETICIEDEDEHAQCSKCFFSFCTLCRERRHVGVVCMTPEMRLQVLMERQNSSQLKPEHKRREKEMINDMLSMREINTFAKQCPSCNMAISRTEGCNKMACGNCGSYFCYLCKKQIDGYEHFRNGSCNLFPAEEIQRWEEVNARQVIGQIQAQLYAGNGHPCPNCRQFNVKAGDLKIKNNTRSVYIRDEEEEEEEEEESSPPRVSSQKKKKMVEVRKSDRVSKPAKKYTPGDGAIRKKRSSKDIMAKYMMMIRENEIIGYSDRGGCRAEGKHPHDHSEFGPSSSQQSFNHPSKTARGKGFAEFNPSNRKFRHNRRNSRSDTWNRRSQVVKDQPVEMGSLSTDERNYEAGSDVGCQNITQSRFNERGNFSGDEELKRDGDNGEFVEVKEDDEEEERKSQGRGSSNEQVDDLEERLQELLLSLEELELPEEQLSINDQAQEDELLAMESIYGDNMFILDKHNGLKSFQEVSVCVNLGSSTALEAEDDLPEFSYSFEVQYLPPIEVIYHWVEWLHSSCFPFLGFDNEITLGPYDVSYEGDKRAISGSISAEVDVPLIKSYDDEQQYKNFSKNLHECCICFSELPGMEFARLPCQHFFCRTCMKTYSEMHVKEGTVNNLLCPSAKCGGMIPPCLLGQLLGDDTYERWESMMLQKTLESMSDVMYCPRCETFCIKDEDEHAQCSKCFFSFCTLCGEPRHVGAPCMDPEVELQILKERQGSSRHELQLKQITPEQKKQQDKINAKLSERLIKVTAKKCPSCKIYISRTEGCNHMFCRNCGDEFFYNCGKRIDGYEHFRKGHCNLIPDVGKVTRSYVLPGWEARMNARRVLDMQVQNLSVDGHPCPTCRQLNAKLLALYSLASCEEDGDHMEDNHAEDNGDYTSISDQSNEDQSISEGSRESDEEVENKFATKDMHIYRSQGTCFKNKEDAKNGITAWNIEQKREFYVKESNGSTWYIWCKSLKESTPKGYVPCRWKEEYVKSWKCITPVPTDLWEDFKKKEKKAVQHKVNRYGAINGKFKVKSRARLGGKGDNTYTVKYEEKNCSCKKWQEYRFPCKHALAVGRK</sequence>
<dbReference type="PROSITE" id="PS50089">
    <property type="entry name" value="ZF_RING_2"/>
    <property type="match status" value="2"/>
</dbReference>
<evidence type="ECO:0000259" key="16">
    <source>
        <dbReference type="PROSITE" id="PS50089"/>
    </source>
</evidence>
<dbReference type="Pfam" id="PF04434">
    <property type="entry name" value="SWIM"/>
    <property type="match status" value="1"/>
</dbReference>
<comment type="function">
    <text evidence="3">Might act as an E3 ubiquitin-protein ligase, or as part of E3 complex, which accepts ubiquitin from specific E2 ubiquitin-conjugating enzymes and then transfers it to substrates.</text>
</comment>
<dbReference type="PANTHER" id="PTHR11685">
    <property type="entry name" value="RBR FAMILY RING FINGER AND IBR DOMAIN-CONTAINING"/>
    <property type="match status" value="1"/>
</dbReference>
<evidence type="ECO:0000256" key="14">
    <source>
        <dbReference type="PROSITE-ProRule" id="PRU00175"/>
    </source>
</evidence>
<dbReference type="EC" id="2.3.2.31" evidence="6"/>
<feature type="domain" description="RING-type" evidence="16">
    <location>
        <begin position="385"/>
        <end position="433"/>
    </location>
</feature>
<evidence type="ECO:0000256" key="15">
    <source>
        <dbReference type="SAM" id="MobiDB-lite"/>
    </source>
</evidence>
<dbReference type="InterPro" id="IPR013083">
    <property type="entry name" value="Znf_RING/FYVE/PHD"/>
</dbReference>
<feature type="domain" description="RING-type" evidence="19">
    <location>
        <begin position="1044"/>
        <end position="1277"/>
    </location>
</feature>
<dbReference type="FunFam" id="3.30.40.10:FF:000358">
    <property type="entry name" value="RBR-type E3 ubiquitin transferase"/>
    <property type="match status" value="2"/>
</dbReference>
<feature type="compositionally biased region" description="Acidic residues" evidence="15">
    <location>
        <begin position="663"/>
        <end position="674"/>
    </location>
</feature>
<gene>
    <name evidence="20" type="ORF">OLC1_LOCUS6318</name>
</gene>
<dbReference type="EMBL" id="OX459119">
    <property type="protein sequence ID" value="CAI9095313.1"/>
    <property type="molecule type" value="Genomic_DNA"/>
</dbReference>
<dbReference type="InterPro" id="IPR006564">
    <property type="entry name" value="Znf_PMZ"/>
</dbReference>
<comment type="cofactor">
    <cofactor evidence="2">
        <name>Zn(2+)</name>
        <dbReference type="ChEBI" id="CHEBI:29105"/>
    </cofactor>
</comment>
<keyword evidence="9" id="KW-0677">Repeat</keyword>
<dbReference type="CDD" id="cd23134">
    <property type="entry name" value="RING-HC_ITT1-like"/>
    <property type="match status" value="2"/>
</dbReference>
<evidence type="ECO:0000256" key="4">
    <source>
        <dbReference type="ARBA" id="ARBA00004906"/>
    </source>
</evidence>
<evidence type="ECO:0000259" key="17">
    <source>
        <dbReference type="PROSITE" id="PS50908"/>
    </source>
</evidence>
<dbReference type="GO" id="GO:0008270">
    <property type="term" value="F:zinc ion binding"/>
    <property type="evidence" value="ECO:0007669"/>
    <property type="project" value="UniProtKB-KW"/>
</dbReference>
<feature type="domain" description="RING-type" evidence="16">
    <location>
        <begin position="1048"/>
        <end position="1096"/>
    </location>
</feature>
<evidence type="ECO:0000256" key="1">
    <source>
        <dbReference type="ARBA" id="ARBA00001798"/>
    </source>
</evidence>
<feature type="region of interest" description="Disordered" evidence="15">
    <location>
        <begin position="662"/>
        <end position="712"/>
    </location>
</feature>
<dbReference type="InterPro" id="IPR006575">
    <property type="entry name" value="RWD_dom"/>
</dbReference>
<dbReference type="GO" id="GO:0016567">
    <property type="term" value="P:protein ubiquitination"/>
    <property type="evidence" value="ECO:0007669"/>
    <property type="project" value="InterPro"/>
</dbReference>
<keyword evidence="8" id="KW-0479">Metal-binding</keyword>
<evidence type="ECO:0000256" key="9">
    <source>
        <dbReference type="ARBA" id="ARBA00022737"/>
    </source>
</evidence>
<dbReference type="SMART" id="SM00575">
    <property type="entry name" value="ZnF_PMZ"/>
    <property type="match status" value="1"/>
</dbReference>
<feature type="compositionally biased region" description="Basic and acidic residues" evidence="15">
    <location>
        <begin position="23"/>
        <end position="39"/>
    </location>
</feature>
<feature type="compositionally biased region" description="Polar residues" evidence="15">
    <location>
        <begin position="1349"/>
        <end position="1365"/>
    </location>
</feature>
<feature type="region of interest" description="Disordered" evidence="15">
    <location>
        <begin position="738"/>
        <end position="884"/>
    </location>
</feature>
<evidence type="ECO:0000256" key="7">
    <source>
        <dbReference type="ARBA" id="ARBA00022679"/>
    </source>
</evidence>
<dbReference type="SUPFAM" id="SSF54495">
    <property type="entry name" value="UBC-like"/>
    <property type="match status" value="2"/>
</dbReference>
<evidence type="ECO:0000256" key="5">
    <source>
        <dbReference type="ARBA" id="ARBA00005884"/>
    </source>
</evidence>
<evidence type="ECO:0000259" key="19">
    <source>
        <dbReference type="PROSITE" id="PS51873"/>
    </source>
</evidence>
<dbReference type="PROSITE" id="PS51873">
    <property type="entry name" value="TRIAD"/>
    <property type="match status" value="2"/>
</dbReference>
<evidence type="ECO:0000256" key="6">
    <source>
        <dbReference type="ARBA" id="ARBA00012251"/>
    </source>
</evidence>
<dbReference type="InterPro" id="IPR044066">
    <property type="entry name" value="TRIAD_supradom"/>
</dbReference>
<keyword evidence="11" id="KW-0833">Ubl conjugation pathway</keyword>
<dbReference type="SUPFAM" id="SSF57850">
    <property type="entry name" value="RING/U-box"/>
    <property type="match status" value="6"/>
</dbReference>
<evidence type="ECO:0000256" key="2">
    <source>
        <dbReference type="ARBA" id="ARBA00001947"/>
    </source>
</evidence>
<keyword evidence="21" id="KW-1185">Reference proteome</keyword>
<evidence type="ECO:0000256" key="12">
    <source>
        <dbReference type="ARBA" id="ARBA00022833"/>
    </source>
</evidence>
<comment type="catalytic activity">
    <reaction evidence="1">
        <text>[E2 ubiquitin-conjugating enzyme]-S-ubiquitinyl-L-cysteine + [acceptor protein]-L-lysine = [E2 ubiquitin-conjugating enzyme]-L-cysteine + [acceptor protein]-N(6)-ubiquitinyl-L-lysine.</text>
        <dbReference type="EC" id="2.3.2.31"/>
    </reaction>
</comment>
<dbReference type="FunFam" id="1.20.120.1750:FF:000029">
    <property type="entry name" value="RBR-type E3 ubiquitin transferase"/>
    <property type="match status" value="1"/>
</dbReference>
<dbReference type="CDD" id="cd20341">
    <property type="entry name" value="BRcat_RBR_RNF14"/>
    <property type="match status" value="2"/>
</dbReference>
<feature type="compositionally biased region" description="Basic and acidic residues" evidence="15">
    <location>
        <begin position="127"/>
        <end position="140"/>
    </location>
</feature>
<evidence type="ECO:0000313" key="20">
    <source>
        <dbReference type="EMBL" id="CAI9095313.1"/>
    </source>
</evidence>
<dbReference type="Pfam" id="PF26200">
    <property type="entry name" value="Rcat_RNF216"/>
    <property type="match status" value="2"/>
</dbReference>
<evidence type="ECO:0000259" key="18">
    <source>
        <dbReference type="PROSITE" id="PS50966"/>
    </source>
</evidence>
<dbReference type="Gene3D" id="3.10.110.10">
    <property type="entry name" value="Ubiquitin Conjugating Enzyme"/>
    <property type="match status" value="2"/>
</dbReference>
<feature type="compositionally biased region" description="Polar residues" evidence="15">
    <location>
        <begin position="108"/>
        <end position="120"/>
    </location>
</feature>